<evidence type="ECO:0000313" key="2">
    <source>
        <dbReference type="EnsemblPlants" id="MELO3C025858.2.1"/>
    </source>
</evidence>
<proteinExistence type="predicted"/>
<dbReference type="Gramene" id="MELO3C025858.2.1">
    <property type="protein sequence ID" value="MELO3C025858.2.1"/>
    <property type="gene ID" value="MELO3C025858.2"/>
</dbReference>
<dbReference type="AlphaFoldDB" id="A0A9I9DYH8"/>
<sequence>MFLLSGPAFGGLERKDGGREVRRLQSSDGDGEEIWRKRQHNLRTTQQEKATWNLGCVQNF</sequence>
<protein>
    <submittedName>
        <fullName evidence="2">Uncharacterized protein</fullName>
    </submittedName>
</protein>
<organism evidence="2">
    <name type="scientific">Cucumis melo</name>
    <name type="common">Muskmelon</name>
    <dbReference type="NCBI Taxonomy" id="3656"/>
    <lineage>
        <taxon>Eukaryota</taxon>
        <taxon>Viridiplantae</taxon>
        <taxon>Streptophyta</taxon>
        <taxon>Embryophyta</taxon>
        <taxon>Tracheophyta</taxon>
        <taxon>Spermatophyta</taxon>
        <taxon>Magnoliopsida</taxon>
        <taxon>eudicotyledons</taxon>
        <taxon>Gunneridae</taxon>
        <taxon>Pentapetalae</taxon>
        <taxon>rosids</taxon>
        <taxon>fabids</taxon>
        <taxon>Cucurbitales</taxon>
        <taxon>Cucurbitaceae</taxon>
        <taxon>Benincaseae</taxon>
        <taxon>Cucumis</taxon>
    </lineage>
</organism>
<accession>A0A9I9DYH8</accession>
<dbReference type="EnsemblPlants" id="MELO3C025858.2.1">
    <property type="protein sequence ID" value="MELO3C025858.2.1"/>
    <property type="gene ID" value="MELO3C025858.2"/>
</dbReference>
<name>A0A9I9DYH8_CUCME</name>
<feature type="compositionally biased region" description="Basic and acidic residues" evidence="1">
    <location>
        <begin position="12"/>
        <end position="25"/>
    </location>
</feature>
<reference evidence="2" key="1">
    <citation type="submission" date="2023-03" db="UniProtKB">
        <authorList>
            <consortium name="EnsemblPlants"/>
        </authorList>
    </citation>
    <scope>IDENTIFICATION</scope>
</reference>
<feature type="region of interest" description="Disordered" evidence="1">
    <location>
        <begin position="1"/>
        <end position="32"/>
    </location>
</feature>
<evidence type="ECO:0000256" key="1">
    <source>
        <dbReference type="SAM" id="MobiDB-lite"/>
    </source>
</evidence>